<reference evidence="10 11" key="1">
    <citation type="submission" date="2018-06" db="EMBL/GenBank/DDBJ databases">
        <title>Genomic Encyclopedia of Type Strains, Phase III (KMG-III): the genomes of soil and plant-associated and newly described type strains.</title>
        <authorList>
            <person name="Whitman W."/>
        </authorList>
    </citation>
    <scope>NUCLEOTIDE SEQUENCE [LARGE SCALE GENOMIC DNA]</scope>
    <source>
        <strain evidence="10 11">JA737</strain>
    </source>
</reference>
<dbReference type="Pfam" id="PF06429">
    <property type="entry name" value="Flg_bbr_C"/>
    <property type="match status" value="1"/>
</dbReference>
<evidence type="ECO:0000259" key="7">
    <source>
        <dbReference type="Pfam" id="PF00460"/>
    </source>
</evidence>
<dbReference type="InterPro" id="IPR002371">
    <property type="entry name" value="FlgK"/>
</dbReference>
<evidence type="ECO:0000256" key="2">
    <source>
        <dbReference type="ARBA" id="ARBA00004613"/>
    </source>
</evidence>
<evidence type="ECO:0000259" key="8">
    <source>
        <dbReference type="Pfam" id="PF06429"/>
    </source>
</evidence>
<keyword evidence="5" id="KW-0964">Secreted</keyword>
<feature type="domain" description="Flagellar basal body rod protein N-terminal" evidence="7">
    <location>
        <begin position="7"/>
        <end position="36"/>
    </location>
</feature>
<evidence type="ECO:0000259" key="9">
    <source>
        <dbReference type="Pfam" id="PF22638"/>
    </source>
</evidence>
<accession>A0A318UFV1</accession>
<dbReference type="PANTHER" id="PTHR30033:SF1">
    <property type="entry name" value="FLAGELLAR HOOK-ASSOCIATED PROTEIN 1"/>
    <property type="match status" value="1"/>
</dbReference>
<dbReference type="InterPro" id="IPR053927">
    <property type="entry name" value="FlgK_helical"/>
</dbReference>
<keyword evidence="10" id="KW-0282">Flagellum</keyword>
<evidence type="ECO:0000256" key="6">
    <source>
        <dbReference type="ARBA" id="ARBA00023143"/>
    </source>
</evidence>
<evidence type="ECO:0000313" key="10">
    <source>
        <dbReference type="EMBL" id="PYF11937.1"/>
    </source>
</evidence>
<comment type="subcellular location">
    <subcellularLocation>
        <location evidence="1">Bacterial flagellum basal body</location>
    </subcellularLocation>
    <subcellularLocation>
        <location evidence="2">Secreted</location>
    </subcellularLocation>
</comment>
<keyword evidence="10" id="KW-0969">Cilium</keyword>
<proteinExistence type="inferred from homology"/>
<dbReference type="OrthoDB" id="7181295at2"/>
<gene>
    <name evidence="10" type="ORF">C8J30_102251</name>
</gene>
<dbReference type="GO" id="GO:0009424">
    <property type="term" value="C:bacterial-type flagellum hook"/>
    <property type="evidence" value="ECO:0007669"/>
    <property type="project" value="InterPro"/>
</dbReference>
<dbReference type="GO" id="GO:0005576">
    <property type="term" value="C:extracellular region"/>
    <property type="evidence" value="ECO:0007669"/>
    <property type="project" value="UniProtKB-SubCell"/>
</dbReference>
<dbReference type="NCBIfam" id="TIGR02492">
    <property type="entry name" value="flgK_ends"/>
    <property type="match status" value="1"/>
</dbReference>
<dbReference type="InterPro" id="IPR001444">
    <property type="entry name" value="Flag_bb_rod_N"/>
</dbReference>
<evidence type="ECO:0000256" key="4">
    <source>
        <dbReference type="ARBA" id="ARBA00016244"/>
    </source>
</evidence>
<dbReference type="EMBL" id="QJTK01000002">
    <property type="protein sequence ID" value="PYF11937.1"/>
    <property type="molecule type" value="Genomic_DNA"/>
</dbReference>
<dbReference type="PANTHER" id="PTHR30033">
    <property type="entry name" value="FLAGELLAR HOOK-ASSOCIATED PROTEIN 1"/>
    <property type="match status" value="1"/>
</dbReference>
<keyword evidence="10" id="KW-0966">Cell projection</keyword>
<keyword evidence="6" id="KW-0975">Bacterial flagellum</keyword>
<evidence type="ECO:0000256" key="5">
    <source>
        <dbReference type="ARBA" id="ARBA00022525"/>
    </source>
</evidence>
<protein>
    <recommendedName>
        <fullName evidence="4">Flagellar hook-associated protein 1</fullName>
    </recommendedName>
</protein>
<dbReference type="RefSeq" id="WP_110804528.1">
    <property type="nucleotide sequence ID" value="NZ_QJTK01000002.1"/>
</dbReference>
<evidence type="ECO:0000256" key="1">
    <source>
        <dbReference type="ARBA" id="ARBA00004117"/>
    </source>
</evidence>
<dbReference type="Pfam" id="PF00460">
    <property type="entry name" value="Flg_bb_rod"/>
    <property type="match status" value="1"/>
</dbReference>
<dbReference type="Proteomes" id="UP000247727">
    <property type="component" value="Unassembled WGS sequence"/>
</dbReference>
<organism evidence="10 11">
    <name type="scientific">Rhodobacter viridis</name>
    <dbReference type="NCBI Taxonomy" id="1054202"/>
    <lineage>
        <taxon>Bacteria</taxon>
        <taxon>Pseudomonadati</taxon>
        <taxon>Pseudomonadota</taxon>
        <taxon>Alphaproteobacteria</taxon>
        <taxon>Rhodobacterales</taxon>
        <taxon>Rhodobacter group</taxon>
        <taxon>Rhodobacter</taxon>
    </lineage>
</organism>
<comment type="caution">
    <text evidence="10">The sequence shown here is derived from an EMBL/GenBank/DDBJ whole genome shotgun (WGS) entry which is preliminary data.</text>
</comment>
<feature type="domain" description="Flagellar basal-body/hook protein C-terminal" evidence="8">
    <location>
        <begin position="456"/>
        <end position="492"/>
    </location>
</feature>
<dbReference type="SUPFAM" id="SSF64518">
    <property type="entry name" value="Phase 1 flagellin"/>
    <property type="match status" value="1"/>
</dbReference>
<dbReference type="GO" id="GO:0009425">
    <property type="term" value="C:bacterial-type flagellum basal body"/>
    <property type="evidence" value="ECO:0007669"/>
    <property type="project" value="UniProtKB-SubCell"/>
</dbReference>
<sequence>MSIASAFNFALSGLTASSRMAEVVSSNIANAMTEGYARRELSISSQTLGGTGGGVRIVGVNRIVNQVVAQDLMLADAASANTTAKTDFYSRLESQIGDPETAGSLSATMSDFENALLTAGSMPDSTARLAATVRSASAVANKLNSISDDLQAARLTADKSITKQVRTLNETLSQLEEMNRTITTQISIGNDAAGLMDERQSLVNQISEIVPIRVVQRDNNQISLFTSGGAILLDGTAAHLEFEGAGVMQAGYSLATGELKGISINGVAVSTADDGPLGGGTLGAAFAVRDELAPEAQSQLDAFAMDLVSRLQDPSVDTTLSSTDAGLFTDRGAAFEFAADGSALDPAAEIGLAGRLKLNAIVDPEQGGEVWHLRDGLMAGSQGAIGNGTILNALSAALTKEAAPASGDYGPALRTSSGLASDLLSYASSGRQSSELTQGYATARQETLKEMSLADGVDTDHEMQTLLVVEKAYAANAKVIQTIDAMLQELLDI</sequence>
<dbReference type="Pfam" id="PF22638">
    <property type="entry name" value="FlgK_D1"/>
    <property type="match status" value="1"/>
</dbReference>
<evidence type="ECO:0000256" key="3">
    <source>
        <dbReference type="ARBA" id="ARBA00009677"/>
    </source>
</evidence>
<keyword evidence="11" id="KW-1185">Reference proteome</keyword>
<evidence type="ECO:0000313" key="11">
    <source>
        <dbReference type="Proteomes" id="UP000247727"/>
    </source>
</evidence>
<dbReference type="GO" id="GO:0005198">
    <property type="term" value="F:structural molecule activity"/>
    <property type="evidence" value="ECO:0007669"/>
    <property type="project" value="InterPro"/>
</dbReference>
<name>A0A318UFV1_9RHOB</name>
<feature type="domain" description="Flagellar hook-associated protein FlgK helical" evidence="9">
    <location>
        <begin position="90"/>
        <end position="310"/>
    </location>
</feature>
<dbReference type="InterPro" id="IPR010930">
    <property type="entry name" value="Flg_bb/hook_C_dom"/>
</dbReference>
<dbReference type="GO" id="GO:0044780">
    <property type="term" value="P:bacterial-type flagellum assembly"/>
    <property type="evidence" value="ECO:0007669"/>
    <property type="project" value="InterPro"/>
</dbReference>
<dbReference type="AlphaFoldDB" id="A0A318UFV1"/>
<comment type="similarity">
    <text evidence="3">Belongs to the flagella basal body rod proteins family.</text>
</comment>